<dbReference type="AlphaFoldDB" id="A0A645J4M8"/>
<organism evidence="2">
    <name type="scientific">bioreactor metagenome</name>
    <dbReference type="NCBI Taxonomy" id="1076179"/>
    <lineage>
        <taxon>unclassified sequences</taxon>
        <taxon>metagenomes</taxon>
        <taxon>ecological metagenomes</taxon>
    </lineage>
</organism>
<keyword evidence="1" id="KW-1133">Transmembrane helix</keyword>
<reference evidence="2" key="1">
    <citation type="submission" date="2019-08" db="EMBL/GenBank/DDBJ databases">
        <authorList>
            <person name="Kucharzyk K."/>
            <person name="Murdoch R.W."/>
            <person name="Higgins S."/>
            <person name="Loffler F."/>
        </authorList>
    </citation>
    <scope>NUCLEOTIDE SEQUENCE</scope>
</reference>
<accession>A0A645J4M8</accession>
<gene>
    <name evidence="2" type="ORF">SDC9_205343</name>
</gene>
<keyword evidence="1" id="KW-0472">Membrane</keyword>
<evidence type="ECO:0000256" key="1">
    <source>
        <dbReference type="SAM" id="Phobius"/>
    </source>
</evidence>
<name>A0A645J4M8_9ZZZZ</name>
<evidence type="ECO:0000313" key="2">
    <source>
        <dbReference type="EMBL" id="MPN57649.1"/>
    </source>
</evidence>
<dbReference type="EMBL" id="VSSQ01129443">
    <property type="protein sequence ID" value="MPN57649.1"/>
    <property type="molecule type" value="Genomic_DNA"/>
</dbReference>
<comment type="caution">
    <text evidence="2">The sequence shown here is derived from an EMBL/GenBank/DDBJ whole genome shotgun (WGS) entry which is preliminary data.</text>
</comment>
<keyword evidence="1" id="KW-0812">Transmembrane</keyword>
<protein>
    <submittedName>
        <fullName evidence="2">Uncharacterized protein</fullName>
    </submittedName>
</protein>
<feature type="transmembrane region" description="Helical" evidence="1">
    <location>
        <begin position="26"/>
        <end position="44"/>
    </location>
</feature>
<proteinExistence type="predicted"/>
<sequence length="69" mass="7270">MADLIAAFVTGLMDALRSEQSRGKRILIAVGVFLLGAVLLTALMGGCGYSSGEAAERCHGLRSYPRDVL</sequence>